<keyword evidence="1" id="KW-0456">Lyase</keyword>
<dbReference type="Pfam" id="PF04909">
    <property type="entry name" value="Amidohydro_2"/>
    <property type="match status" value="1"/>
</dbReference>
<name>A0A6J6V5Y9_9ZZZZ</name>
<dbReference type="PANTHER" id="PTHR21240">
    <property type="entry name" value="2-AMINO-3-CARBOXYLMUCONATE-6-SEMIALDEHYDE DECARBOXYLASE"/>
    <property type="match status" value="1"/>
</dbReference>
<evidence type="ECO:0000313" key="4">
    <source>
        <dbReference type="EMBL" id="CAB4836568.1"/>
    </source>
</evidence>
<dbReference type="GO" id="GO:0016787">
    <property type="term" value="F:hydrolase activity"/>
    <property type="evidence" value="ECO:0007669"/>
    <property type="project" value="InterPro"/>
</dbReference>
<evidence type="ECO:0000256" key="1">
    <source>
        <dbReference type="ARBA" id="ARBA00023239"/>
    </source>
</evidence>
<evidence type="ECO:0000313" key="5">
    <source>
        <dbReference type="EMBL" id="CAB4932812.1"/>
    </source>
</evidence>
<feature type="domain" description="Amidohydrolase-related" evidence="2">
    <location>
        <begin position="119"/>
        <end position="380"/>
    </location>
</feature>
<proteinExistence type="predicted"/>
<dbReference type="EMBL" id="CAFBMH010000154">
    <property type="protein sequence ID" value="CAB4932812.1"/>
    <property type="molecule type" value="Genomic_DNA"/>
</dbReference>
<dbReference type="InterPro" id="IPR006680">
    <property type="entry name" value="Amidohydro-rel"/>
</dbReference>
<organism evidence="3">
    <name type="scientific">freshwater metagenome</name>
    <dbReference type="NCBI Taxonomy" id="449393"/>
    <lineage>
        <taxon>unclassified sequences</taxon>
        <taxon>metagenomes</taxon>
        <taxon>ecological metagenomes</taxon>
    </lineage>
</organism>
<gene>
    <name evidence="3" type="ORF">UFOPK2754_02866</name>
    <name evidence="4" type="ORF">UFOPK3139_03012</name>
    <name evidence="5" type="ORF">UFOPK3543_02763</name>
    <name evidence="6" type="ORF">UFOPK3967_00209</name>
</gene>
<dbReference type="GO" id="GO:0016831">
    <property type="term" value="F:carboxy-lyase activity"/>
    <property type="evidence" value="ECO:0007669"/>
    <property type="project" value="InterPro"/>
</dbReference>
<reference evidence="3" key="1">
    <citation type="submission" date="2020-05" db="EMBL/GenBank/DDBJ databases">
        <authorList>
            <person name="Chiriac C."/>
            <person name="Salcher M."/>
            <person name="Ghai R."/>
            <person name="Kavagutti S V."/>
        </authorList>
    </citation>
    <scope>NUCLEOTIDE SEQUENCE</scope>
</reference>
<dbReference type="EMBL" id="CAFABA010000195">
    <property type="protein sequence ID" value="CAB4836568.1"/>
    <property type="molecule type" value="Genomic_DNA"/>
</dbReference>
<dbReference type="InterPro" id="IPR032466">
    <property type="entry name" value="Metal_Hydrolase"/>
</dbReference>
<accession>A0A6J6V5Y9</accession>
<dbReference type="AlphaFoldDB" id="A0A6J6V5Y9"/>
<dbReference type="PANTHER" id="PTHR21240:SF28">
    <property type="entry name" value="ISO-OROTATE DECARBOXYLASE (EUROFUNG)"/>
    <property type="match status" value="1"/>
</dbReference>
<dbReference type="GO" id="GO:0019748">
    <property type="term" value="P:secondary metabolic process"/>
    <property type="evidence" value="ECO:0007669"/>
    <property type="project" value="TreeGrafter"/>
</dbReference>
<dbReference type="SUPFAM" id="SSF51556">
    <property type="entry name" value="Metallo-dependent hydrolases"/>
    <property type="match status" value="1"/>
</dbReference>
<evidence type="ECO:0000259" key="2">
    <source>
        <dbReference type="Pfam" id="PF04909"/>
    </source>
</evidence>
<dbReference type="EMBL" id="CAEZYR010000151">
    <property type="protein sequence ID" value="CAB4767076.1"/>
    <property type="molecule type" value="Genomic_DNA"/>
</dbReference>
<dbReference type="EMBL" id="CAFBOS010000007">
    <property type="protein sequence ID" value="CAB4978627.1"/>
    <property type="molecule type" value="Genomic_DNA"/>
</dbReference>
<evidence type="ECO:0000313" key="6">
    <source>
        <dbReference type="EMBL" id="CAB4978627.1"/>
    </source>
</evidence>
<sequence>MRLREDSGQTEPGGTVRIISSDSHVIEPPTLWTDYIESAFRERVPRVVRDADTDRLVCEGLEFPPLSLYAGCLRGDREVRQAGRWQEDIPAEAYDPVARRVAVEADGVSGEVLFPTVAMSFYLLEDVALQQALFRAYNRWIAEFCATNPTFYRGLAALNVDDVPDAVAELERAHAAGLAGVMIPLFASESQPYHDAAYEPLWEAAAAHGMPINFHSATTRARKAFWTNGRLTERLLRAPSEMMHIALDLIFGGVFDRHPSLVVVSAENDLGWAGFIAERGDYWWQRNRTLTTNAAQMRNERTPSSYFGPNLVGTFMRDRTAVLSVEVIGADALAFGTDFPHHVSTWPNTAQVVADNLAGLVDPEVRAKILTGNVERLYGFAPVD</sequence>
<dbReference type="InterPro" id="IPR032465">
    <property type="entry name" value="ACMSD"/>
</dbReference>
<dbReference type="Gene3D" id="3.20.20.140">
    <property type="entry name" value="Metal-dependent hydrolases"/>
    <property type="match status" value="1"/>
</dbReference>
<dbReference type="GO" id="GO:0005737">
    <property type="term" value="C:cytoplasm"/>
    <property type="evidence" value="ECO:0007669"/>
    <property type="project" value="TreeGrafter"/>
</dbReference>
<evidence type="ECO:0000313" key="3">
    <source>
        <dbReference type="EMBL" id="CAB4767076.1"/>
    </source>
</evidence>
<protein>
    <submittedName>
        <fullName evidence="3">Unannotated protein</fullName>
    </submittedName>
</protein>